<dbReference type="InterPro" id="IPR036188">
    <property type="entry name" value="FAD/NAD-bd_sf"/>
</dbReference>
<dbReference type="Gene3D" id="3.50.50.60">
    <property type="entry name" value="FAD/NAD(P)-binding domain"/>
    <property type="match status" value="1"/>
</dbReference>
<feature type="region of interest" description="Disordered" evidence="10">
    <location>
        <begin position="140"/>
        <end position="162"/>
    </location>
</feature>
<dbReference type="InterPro" id="IPR007219">
    <property type="entry name" value="XnlR_reg_dom"/>
</dbReference>
<dbReference type="Proteomes" id="UP000605986">
    <property type="component" value="Unassembled WGS sequence"/>
</dbReference>
<comment type="caution">
    <text evidence="12">The sequence shown here is derived from an EMBL/GenBank/DDBJ whole genome shotgun (WGS) entry which is preliminary data.</text>
</comment>
<keyword evidence="7" id="KW-0238">DNA-binding</keyword>
<protein>
    <recommendedName>
        <fullName evidence="11">Xylanolytic transcriptional activator regulatory domain-containing protein</fullName>
    </recommendedName>
</protein>
<dbReference type="GO" id="GO:0006351">
    <property type="term" value="P:DNA-templated transcription"/>
    <property type="evidence" value="ECO:0007669"/>
    <property type="project" value="InterPro"/>
</dbReference>
<keyword evidence="6" id="KW-0805">Transcription regulation</keyword>
<proteinExistence type="predicted"/>
<keyword evidence="2" id="KW-0479">Metal-binding</keyword>
<dbReference type="PANTHER" id="PTHR31313">
    <property type="entry name" value="TY1 ENHANCER ACTIVATOR"/>
    <property type="match status" value="1"/>
</dbReference>
<name>A0A8H4KL89_9HYPO</name>
<keyword evidence="8" id="KW-0804">Transcription</keyword>
<dbReference type="EMBL" id="JAADJG010000195">
    <property type="protein sequence ID" value="KAF4452165.1"/>
    <property type="molecule type" value="Genomic_DNA"/>
</dbReference>
<keyword evidence="4" id="KW-0862">Zinc</keyword>
<feature type="domain" description="Xylanolytic transcriptional activator regulatory" evidence="11">
    <location>
        <begin position="310"/>
        <end position="384"/>
    </location>
</feature>
<feature type="region of interest" description="Disordered" evidence="10">
    <location>
        <begin position="656"/>
        <end position="680"/>
    </location>
</feature>
<dbReference type="InterPro" id="IPR002938">
    <property type="entry name" value="FAD-bd"/>
</dbReference>
<evidence type="ECO:0000256" key="3">
    <source>
        <dbReference type="ARBA" id="ARBA00022827"/>
    </source>
</evidence>
<organism evidence="12 13">
    <name type="scientific">Fusarium austroafricanum</name>
    <dbReference type="NCBI Taxonomy" id="2364996"/>
    <lineage>
        <taxon>Eukaryota</taxon>
        <taxon>Fungi</taxon>
        <taxon>Dikarya</taxon>
        <taxon>Ascomycota</taxon>
        <taxon>Pezizomycotina</taxon>
        <taxon>Sordariomycetes</taxon>
        <taxon>Hypocreomycetidae</taxon>
        <taxon>Hypocreales</taxon>
        <taxon>Nectriaceae</taxon>
        <taxon>Fusarium</taxon>
        <taxon>Fusarium concolor species complex</taxon>
    </lineage>
</organism>
<keyword evidence="1" id="KW-0285">Flavoprotein</keyword>
<evidence type="ECO:0000259" key="11">
    <source>
        <dbReference type="SMART" id="SM00906"/>
    </source>
</evidence>
<evidence type="ECO:0000256" key="2">
    <source>
        <dbReference type="ARBA" id="ARBA00022723"/>
    </source>
</evidence>
<dbReference type="GO" id="GO:0003677">
    <property type="term" value="F:DNA binding"/>
    <property type="evidence" value="ECO:0007669"/>
    <property type="project" value="UniProtKB-KW"/>
</dbReference>
<dbReference type="CDD" id="cd12148">
    <property type="entry name" value="fungal_TF_MHR"/>
    <property type="match status" value="1"/>
</dbReference>
<dbReference type="PRINTS" id="PR00420">
    <property type="entry name" value="RNGMNOXGNASE"/>
</dbReference>
<evidence type="ECO:0000313" key="12">
    <source>
        <dbReference type="EMBL" id="KAF4452165.1"/>
    </source>
</evidence>
<dbReference type="PANTHER" id="PTHR31313:SF86">
    <property type="entry name" value="ZN(2)-C6 FUNGAL-TYPE DOMAIN-CONTAINING PROTEIN"/>
    <property type="match status" value="1"/>
</dbReference>
<dbReference type="AlphaFoldDB" id="A0A8H4KL89"/>
<evidence type="ECO:0000256" key="5">
    <source>
        <dbReference type="ARBA" id="ARBA00023002"/>
    </source>
</evidence>
<gene>
    <name evidence="12" type="ORF">F53441_4903</name>
</gene>
<dbReference type="Pfam" id="PF01494">
    <property type="entry name" value="FAD_binding_3"/>
    <property type="match status" value="1"/>
</dbReference>
<dbReference type="InterPro" id="IPR051615">
    <property type="entry name" value="Transcr_Regulatory_Elem"/>
</dbReference>
<reference evidence="12" key="1">
    <citation type="submission" date="2020-01" db="EMBL/GenBank/DDBJ databases">
        <title>Identification and distribution of gene clusters putatively required for synthesis of sphingolipid metabolism inhibitors in phylogenetically diverse species of the filamentous fungus Fusarium.</title>
        <authorList>
            <person name="Kim H.-S."/>
            <person name="Busman M."/>
            <person name="Brown D.W."/>
            <person name="Divon H."/>
            <person name="Uhlig S."/>
            <person name="Proctor R.H."/>
        </authorList>
    </citation>
    <scope>NUCLEOTIDE SEQUENCE</scope>
    <source>
        <strain evidence="12">NRRL 53441</strain>
    </source>
</reference>
<evidence type="ECO:0000313" key="13">
    <source>
        <dbReference type="Proteomes" id="UP000605986"/>
    </source>
</evidence>
<evidence type="ECO:0000256" key="1">
    <source>
        <dbReference type="ARBA" id="ARBA00022630"/>
    </source>
</evidence>
<evidence type="ECO:0000256" key="6">
    <source>
        <dbReference type="ARBA" id="ARBA00023015"/>
    </source>
</evidence>
<evidence type="ECO:0000256" key="9">
    <source>
        <dbReference type="ARBA" id="ARBA00023242"/>
    </source>
</evidence>
<dbReference type="SUPFAM" id="SSF51905">
    <property type="entry name" value="FAD/NAD(P)-binding domain"/>
    <property type="match status" value="1"/>
</dbReference>
<evidence type="ECO:0000256" key="10">
    <source>
        <dbReference type="SAM" id="MobiDB-lite"/>
    </source>
</evidence>
<dbReference type="Pfam" id="PF04082">
    <property type="entry name" value="Fungal_trans"/>
    <property type="match status" value="1"/>
</dbReference>
<evidence type="ECO:0000256" key="4">
    <source>
        <dbReference type="ARBA" id="ARBA00022833"/>
    </source>
</evidence>
<dbReference type="OrthoDB" id="4161332at2759"/>
<keyword evidence="9" id="KW-0539">Nucleus</keyword>
<feature type="compositionally biased region" description="Low complexity" evidence="10">
    <location>
        <begin position="656"/>
        <end position="667"/>
    </location>
</feature>
<evidence type="ECO:0000256" key="7">
    <source>
        <dbReference type="ARBA" id="ARBA00023125"/>
    </source>
</evidence>
<keyword evidence="3" id="KW-0274">FAD</keyword>
<dbReference type="SMART" id="SM00906">
    <property type="entry name" value="Fungal_trans"/>
    <property type="match status" value="1"/>
</dbReference>
<keyword evidence="5" id="KW-0560">Oxidoreductase</keyword>
<sequence length="1154" mass="128681">MPHDLNVATVKIRDANVYIGGKLHENGIQGCSPCHSHTNKSDHQFRPTFSQISNLQRDLAALKVFVVTLKKSDAEERERLLNAAVDDDGAVNLLDSTDAATAEHAQLTVGNVATPIVSSDDELNISEFISVDDAGTASSFGPSSALHNPSRTEGATPSSRHSTTLEHLRNELIANAALQRHLEHRLTKHPTIGGEPTELALHLLNLHWARQHHTFLLTYRPAVMRDLECSGQYCSMFMLNAIFACSSKFSPRLEVRDDPGDASSVGRRFFQRCDELLAQDSLLTQPYISTIVGLVLLGSTYNARGETSKGWLYTGYALRMVYDLGLHLDPKQTTENPEEIEIRRRVFWGAFVCDKLQSLYMGRPVAINLREFQVSREFLDLYEETEPFYPSTLATGTSQSLHENMEDAIPRHSVSTFQQLCLLSKIMTTIINRFYVVGATFSNSQTGLLKIEQALQQWRDKLPPELDFQPWLLPTSGQVQTPNIMVLHNVYHSLIILVHRPFISDGHLRSTATSGRSWEQCTVAARCITSIASVYKSTYGLNGAPYVLAYTVYVACTIHVRNAGSQNQASDHLEMLKSSLECLDELCTANPGVAKPAKSIRRLIEANRLNLITEETSSHGQTNLSFDLDTLQITSAASTTTGESTLIGLTTTEEATTKKAPTTTETSTTKEEATTTTAATTCPTPSSCNNLGLDWAYFNNPAVNNDATYSSFDPTSFKMDDPVYVSTTLKIVQVMDTPPSRPFEKIIIVGAGPSGLLLALLLAQRNIPSIVLESWPELDTRLRATQYGVPATRVFRRAGILDDIRAASISKFPSICWRRVSDHEKLISLDLSLVEDHPDRMTIFPLGEMIKIMYRHCMEKGRGLIEVKFNHEVTSVGQDGNTAWVEVEIKDSELTKKTRFNADYVVGCDGASSVVRRSLFGRSWPGQTLPYRFVVQNVFYDGFDKHNWDGGNYMIDPDHWGLIARRGRGGLWRVTYGDPVTGLSDQEYLDRRPTHMRAMLPGHPDPTQYRIEQTNLYNIHNRCADKFKVGRIILAGDAAHVCNPMGGYGCMTAVLDVGGLADCFIGYYHGLAGEDLLGKYAQVRRDIFLKYVDPRSIKNLNRVATSDPQTVLETDKFFGILKDLQKDEGSMRAFLLKVSSIEYDFTQHYKRLSK</sequence>
<keyword evidence="13" id="KW-1185">Reference proteome</keyword>
<dbReference type="GO" id="GO:0008270">
    <property type="term" value="F:zinc ion binding"/>
    <property type="evidence" value="ECO:0007669"/>
    <property type="project" value="InterPro"/>
</dbReference>
<dbReference type="Gene3D" id="3.30.9.10">
    <property type="entry name" value="D-Amino Acid Oxidase, subunit A, domain 2"/>
    <property type="match status" value="1"/>
</dbReference>
<dbReference type="GO" id="GO:0071949">
    <property type="term" value="F:FAD binding"/>
    <property type="evidence" value="ECO:0007669"/>
    <property type="project" value="InterPro"/>
</dbReference>
<dbReference type="GO" id="GO:0016491">
    <property type="term" value="F:oxidoreductase activity"/>
    <property type="evidence" value="ECO:0007669"/>
    <property type="project" value="UniProtKB-KW"/>
</dbReference>
<accession>A0A8H4KL89</accession>
<evidence type="ECO:0000256" key="8">
    <source>
        <dbReference type="ARBA" id="ARBA00023163"/>
    </source>
</evidence>